<dbReference type="PANTHER" id="PTHR43194">
    <property type="entry name" value="HYDROLASE ALPHA/BETA FOLD FAMILY"/>
    <property type="match status" value="1"/>
</dbReference>
<evidence type="ECO:0000259" key="1">
    <source>
        <dbReference type="Pfam" id="PF12697"/>
    </source>
</evidence>
<dbReference type="EMBL" id="SGWZ01000002">
    <property type="protein sequence ID" value="RZS70548.1"/>
    <property type="molecule type" value="Genomic_DNA"/>
</dbReference>
<dbReference type="InterPro" id="IPR029058">
    <property type="entry name" value="AB_hydrolase_fold"/>
</dbReference>
<proteinExistence type="predicted"/>
<feature type="domain" description="AB hydrolase-1" evidence="1">
    <location>
        <begin position="34"/>
        <end position="267"/>
    </location>
</feature>
<protein>
    <submittedName>
        <fullName evidence="2">Pimeloyl-ACP methyl ester carboxylesterase</fullName>
    </submittedName>
</protein>
<dbReference type="PANTHER" id="PTHR43194:SF2">
    <property type="entry name" value="PEROXISOMAL MEMBRANE PROTEIN LPX1"/>
    <property type="match status" value="1"/>
</dbReference>
<sequence>MAFASFPMSADFTHFNLPDTLSWAGLRAGHGAPLLFIHGSLCDARYWRAQVTEFAQHGRDAIAPSLRAYFPDKVLPALSWEQDVEDLMQLVGALPGKVDVVAHSRGGLLAAHLALRMPEKLGKLVLVEPAGRLEGEDSEALRLDKAFRDELAGQLRAGITEAAVAEFVDSVSRAGSWRYSPASFRRMALDNAHTLPSQLTTDLLPHYQSADLAALSLPILLIQGQRSPERFHQTVAALAAHLPNARVVQVDGASHAVNLAHPRRFNDIVRAFLDGTA</sequence>
<reference evidence="2 3" key="1">
    <citation type="submission" date="2019-02" db="EMBL/GenBank/DDBJ databases">
        <title>Genomic Encyclopedia of Type Strains, Phase IV (KMG-IV): sequencing the most valuable type-strain genomes for metagenomic binning, comparative biology and taxonomic classification.</title>
        <authorList>
            <person name="Goeker M."/>
        </authorList>
    </citation>
    <scope>NUCLEOTIDE SEQUENCE [LARGE SCALE GENOMIC DNA]</scope>
    <source>
        <strain evidence="2 3">DSM 16618</strain>
    </source>
</reference>
<dbReference type="Pfam" id="PF12697">
    <property type="entry name" value="Abhydrolase_6"/>
    <property type="match status" value="1"/>
</dbReference>
<evidence type="ECO:0000313" key="2">
    <source>
        <dbReference type="EMBL" id="RZS70548.1"/>
    </source>
</evidence>
<gene>
    <name evidence="2" type="ORF">EV679_1955</name>
</gene>
<dbReference type="InterPro" id="IPR000073">
    <property type="entry name" value="AB_hydrolase_1"/>
</dbReference>
<evidence type="ECO:0000313" key="3">
    <source>
        <dbReference type="Proteomes" id="UP000292039"/>
    </source>
</evidence>
<dbReference type="Gene3D" id="3.40.50.1820">
    <property type="entry name" value="alpha/beta hydrolase"/>
    <property type="match status" value="1"/>
</dbReference>
<comment type="caution">
    <text evidence="2">The sequence shown here is derived from an EMBL/GenBank/DDBJ whole genome shotgun (WGS) entry which is preliminary data.</text>
</comment>
<dbReference type="Proteomes" id="UP000292039">
    <property type="component" value="Unassembled WGS sequence"/>
</dbReference>
<dbReference type="InterPro" id="IPR050228">
    <property type="entry name" value="Carboxylesterase_BioH"/>
</dbReference>
<dbReference type="AlphaFoldDB" id="A0A4Q7MPK1"/>
<accession>A0A4Q7MPK1</accession>
<name>A0A4Q7MPK1_9BURK</name>
<dbReference type="SUPFAM" id="SSF53474">
    <property type="entry name" value="alpha/beta-Hydrolases"/>
    <property type="match status" value="1"/>
</dbReference>
<organism evidence="2 3">
    <name type="scientific">Kerstersia gyiorum</name>
    <dbReference type="NCBI Taxonomy" id="206506"/>
    <lineage>
        <taxon>Bacteria</taxon>
        <taxon>Pseudomonadati</taxon>
        <taxon>Pseudomonadota</taxon>
        <taxon>Betaproteobacteria</taxon>
        <taxon>Burkholderiales</taxon>
        <taxon>Alcaligenaceae</taxon>
        <taxon>Kerstersia</taxon>
    </lineage>
</organism>